<dbReference type="AlphaFoldDB" id="A0AAD3MVZ4"/>
<keyword evidence="3" id="KW-1185">Reference proteome</keyword>
<sequence length="195" mass="20615">MGPRVQTGLLGPERTHLLSSYLLASVAQEPPCILLPSLHALTASANSPLSVPTLPALPFPHFPVSLPDSWLPPCCISHTESNAITVSAPSESPLPPWAGSGLNNALPPPETTETVNSLPVEGGVPESHSWVTARAQEMSQKAGSWSPEGHPEDGLGSMTNSQTVEMREMGRMVTRIMSTSTNGRPWQAAYAPPQA</sequence>
<dbReference type="EMBL" id="BRZM01005032">
    <property type="protein sequence ID" value="GLD61238.1"/>
    <property type="molecule type" value="Genomic_DNA"/>
</dbReference>
<dbReference type="Proteomes" id="UP001279410">
    <property type="component" value="Unassembled WGS sequence"/>
</dbReference>
<evidence type="ECO:0000313" key="2">
    <source>
        <dbReference type="EMBL" id="GLD61238.1"/>
    </source>
</evidence>
<evidence type="ECO:0000256" key="1">
    <source>
        <dbReference type="SAM" id="MobiDB-lite"/>
    </source>
</evidence>
<reference evidence="2" key="1">
    <citation type="submission" date="2022-08" db="EMBL/GenBank/DDBJ databases">
        <title>Genome sequencing of akame (Lates japonicus).</title>
        <authorList>
            <person name="Hashiguchi Y."/>
            <person name="Takahashi H."/>
        </authorList>
    </citation>
    <scope>NUCLEOTIDE SEQUENCE</scope>
    <source>
        <strain evidence="2">Kochi</strain>
    </source>
</reference>
<proteinExistence type="predicted"/>
<evidence type="ECO:0000313" key="3">
    <source>
        <dbReference type="Proteomes" id="UP001279410"/>
    </source>
</evidence>
<comment type="caution">
    <text evidence="2">The sequence shown here is derived from an EMBL/GenBank/DDBJ whole genome shotgun (WGS) entry which is preliminary data.</text>
</comment>
<organism evidence="2 3">
    <name type="scientific">Lates japonicus</name>
    <name type="common">Japanese lates</name>
    <dbReference type="NCBI Taxonomy" id="270547"/>
    <lineage>
        <taxon>Eukaryota</taxon>
        <taxon>Metazoa</taxon>
        <taxon>Chordata</taxon>
        <taxon>Craniata</taxon>
        <taxon>Vertebrata</taxon>
        <taxon>Euteleostomi</taxon>
        <taxon>Actinopterygii</taxon>
        <taxon>Neopterygii</taxon>
        <taxon>Teleostei</taxon>
        <taxon>Neoteleostei</taxon>
        <taxon>Acanthomorphata</taxon>
        <taxon>Carangaria</taxon>
        <taxon>Carangaria incertae sedis</taxon>
        <taxon>Centropomidae</taxon>
        <taxon>Lates</taxon>
    </lineage>
</organism>
<feature type="region of interest" description="Disordered" evidence="1">
    <location>
        <begin position="139"/>
        <end position="158"/>
    </location>
</feature>
<protein>
    <submittedName>
        <fullName evidence="2">Voltage-dependent P/Q-type calcium channel subunit alpha-1A-like protein</fullName>
    </submittedName>
</protein>
<gene>
    <name evidence="2" type="ORF">AKAME5_002905300</name>
</gene>
<name>A0AAD3MVZ4_LATJO</name>
<accession>A0AAD3MVZ4</accession>